<sequence>MKAEYERVTFERPGHATVRIENTDGTIIYIDPWMEVINGTPSDADFVFVTHDDQDHYDPEAIRAVSTENTIVAAYEEIDTSELIHDVKPLPYDGEMSVDGIEVQTVPAYNRPDGEHIQENGEPYHAKGEVIGLVLLIDGVSIYVPCDTDFLDEHEDIDADVILPPIGGTYTMDRHEAAEMVESIGPDLVLPIHYNTKAIPGIHTDAEAFKQNVEEGGPRVVLF</sequence>
<dbReference type="SUPFAM" id="SSF56281">
    <property type="entry name" value="Metallo-hydrolase/oxidoreductase"/>
    <property type="match status" value="1"/>
</dbReference>
<evidence type="ECO:0008006" key="3">
    <source>
        <dbReference type="Google" id="ProtNLM"/>
    </source>
</evidence>
<organism evidence="1 2">
    <name type="scientific">Natronomonas salsuginis</name>
    <dbReference type="NCBI Taxonomy" id="2217661"/>
    <lineage>
        <taxon>Archaea</taxon>
        <taxon>Methanobacteriati</taxon>
        <taxon>Methanobacteriota</taxon>
        <taxon>Stenosarchaea group</taxon>
        <taxon>Halobacteria</taxon>
        <taxon>Halobacteriales</taxon>
        <taxon>Natronomonadaceae</taxon>
        <taxon>Natronomonas</taxon>
    </lineage>
</organism>
<reference evidence="1 2" key="1">
    <citation type="submission" date="2019-04" db="EMBL/GenBank/DDBJ databases">
        <title>Natronomonas sp. F20-122 a newhaloarchaeon isolated from a saline saltern of Isla Bacuta, Huelva, Spain.</title>
        <authorList>
            <person name="Duran-Viseras A."/>
            <person name="Sanchez-Porro C."/>
            <person name="Ventosa A."/>
        </authorList>
    </citation>
    <scope>NUCLEOTIDE SEQUENCE [LARGE SCALE GENOMIC DNA]</scope>
    <source>
        <strain evidence="1 2">F20-122</strain>
    </source>
</reference>
<dbReference type="OrthoDB" id="337606at2157"/>
<dbReference type="EMBL" id="QKNX01000005">
    <property type="protein sequence ID" value="TKR25038.1"/>
    <property type="molecule type" value="Genomic_DNA"/>
</dbReference>
<evidence type="ECO:0000313" key="1">
    <source>
        <dbReference type="EMBL" id="TKR25038.1"/>
    </source>
</evidence>
<dbReference type="AlphaFoldDB" id="A0A4U5JB34"/>
<gene>
    <name evidence="1" type="ORF">DM868_11750</name>
</gene>
<dbReference type="PANTHER" id="PTHR43546">
    <property type="entry name" value="UPF0173 METAL-DEPENDENT HYDROLASE MJ1163-RELATED"/>
    <property type="match status" value="1"/>
</dbReference>
<keyword evidence="2" id="KW-1185">Reference proteome</keyword>
<comment type="caution">
    <text evidence="1">The sequence shown here is derived from an EMBL/GenBank/DDBJ whole genome shotgun (WGS) entry which is preliminary data.</text>
</comment>
<evidence type="ECO:0000313" key="2">
    <source>
        <dbReference type="Proteomes" id="UP000308037"/>
    </source>
</evidence>
<dbReference type="Pfam" id="PF13483">
    <property type="entry name" value="Lactamase_B_3"/>
    <property type="match status" value="1"/>
</dbReference>
<name>A0A4U5JB34_9EURY</name>
<dbReference type="PANTHER" id="PTHR43546:SF8">
    <property type="entry name" value="METALLO-BETA-LACTAMASE DOMAIN-CONTAINING PROTEIN"/>
    <property type="match status" value="1"/>
</dbReference>
<protein>
    <recommendedName>
        <fullName evidence="3">MBL fold metallo-hydrolase</fullName>
    </recommendedName>
</protein>
<dbReference type="InterPro" id="IPR036866">
    <property type="entry name" value="RibonucZ/Hydroxyglut_hydro"/>
</dbReference>
<proteinExistence type="predicted"/>
<dbReference type="Gene3D" id="3.60.15.10">
    <property type="entry name" value="Ribonuclease Z/Hydroxyacylglutathione hydrolase-like"/>
    <property type="match status" value="1"/>
</dbReference>
<dbReference type="RefSeq" id="WP_137277073.1">
    <property type="nucleotide sequence ID" value="NZ_QKNX01000005.1"/>
</dbReference>
<accession>A0A4U5JB34</accession>
<dbReference type="InterPro" id="IPR050114">
    <property type="entry name" value="UPF0173_UPF0282_UlaG_hydrolase"/>
</dbReference>
<dbReference type="Proteomes" id="UP000308037">
    <property type="component" value="Unassembled WGS sequence"/>
</dbReference>